<dbReference type="InterPro" id="IPR032816">
    <property type="entry name" value="VTT_dom"/>
</dbReference>
<protein>
    <recommendedName>
        <fullName evidence="6">TVP38/TMEM64 family membrane protein</fullName>
    </recommendedName>
</protein>
<feature type="transmembrane region" description="Helical" evidence="6">
    <location>
        <begin position="40"/>
        <end position="59"/>
    </location>
</feature>
<dbReference type="Proteomes" id="UP000547209">
    <property type="component" value="Unassembled WGS sequence"/>
</dbReference>
<keyword evidence="2 6" id="KW-1003">Cell membrane</keyword>
<evidence type="ECO:0000256" key="3">
    <source>
        <dbReference type="ARBA" id="ARBA00022692"/>
    </source>
</evidence>
<comment type="subcellular location">
    <subcellularLocation>
        <location evidence="1 6">Cell membrane</location>
        <topology evidence="1 6">Multi-pass membrane protein</topology>
    </subcellularLocation>
</comment>
<keyword evidence="4 6" id="KW-1133">Transmembrane helix</keyword>
<evidence type="ECO:0000256" key="1">
    <source>
        <dbReference type="ARBA" id="ARBA00004651"/>
    </source>
</evidence>
<sequence length="104" mass="11175">MDAACNPGVPFGVVGGIIGAKYGTIWGSVMNVSASTIGSAVAYILFRYLFHAWGKSFLAKSAQLHRLNRTIGRHLFRSILLARIIPVIPAALINLYAGVFAIPF</sequence>
<evidence type="ECO:0000256" key="6">
    <source>
        <dbReference type="RuleBase" id="RU366058"/>
    </source>
</evidence>
<organism evidence="8 9">
    <name type="scientific">Cohnella nanjingensis</name>
    <dbReference type="NCBI Taxonomy" id="1387779"/>
    <lineage>
        <taxon>Bacteria</taxon>
        <taxon>Bacillati</taxon>
        <taxon>Bacillota</taxon>
        <taxon>Bacilli</taxon>
        <taxon>Bacillales</taxon>
        <taxon>Paenibacillaceae</taxon>
        <taxon>Cohnella</taxon>
    </lineage>
</organism>
<evidence type="ECO:0000313" key="9">
    <source>
        <dbReference type="Proteomes" id="UP000547209"/>
    </source>
</evidence>
<dbReference type="EMBL" id="JACJVP010000001">
    <property type="protein sequence ID" value="MBB6669442.1"/>
    <property type="molecule type" value="Genomic_DNA"/>
</dbReference>
<dbReference type="AlphaFoldDB" id="A0A7X0VCZ2"/>
<dbReference type="RefSeq" id="WP_185140850.1">
    <property type="nucleotide sequence ID" value="NZ_JACJVP010000001.1"/>
</dbReference>
<feature type="transmembrane region" description="Helical" evidence="6">
    <location>
        <begin position="80"/>
        <end position="102"/>
    </location>
</feature>
<name>A0A7X0VCZ2_9BACL</name>
<comment type="similarity">
    <text evidence="6">Belongs to the TVP38/TMEM64 family.</text>
</comment>
<dbReference type="Pfam" id="PF09335">
    <property type="entry name" value="VTT_dom"/>
    <property type="match status" value="1"/>
</dbReference>
<evidence type="ECO:0000259" key="7">
    <source>
        <dbReference type="Pfam" id="PF09335"/>
    </source>
</evidence>
<dbReference type="InterPro" id="IPR015414">
    <property type="entry name" value="TMEM64"/>
</dbReference>
<keyword evidence="9" id="KW-1185">Reference proteome</keyword>
<evidence type="ECO:0000256" key="4">
    <source>
        <dbReference type="ARBA" id="ARBA00022989"/>
    </source>
</evidence>
<dbReference type="GO" id="GO:0005886">
    <property type="term" value="C:plasma membrane"/>
    <property type="evidence" value="ECO:0007669"/>
    <property type="project" value="UniProtKB-SubCell"/>
</dbReference>
<comment type="caution">
    <text evidence="6">Lacks conserved residue(s) required for the propagation of feature annotation.</text>
</comment>
<evidence type="ECO:0000256" key="2">
    <source>
        <dbReference type="ARBA" id="ARBA00022475"/>
    </source>
</evidence>
<evidence type="ECO:0000256" key="5">
    <source>
        <dbReference type="ARBA" id="ARBA00023136"/>
    </source>
</evidence>
<dbReference type="PANTHER" id="PTHR12677:SF59">
    <property type="entry name" value="GOLGI APPARATUS MEMBRANE PROTEIN TVP38-RELATED"/>
    <property type="match status" value="1"/>
</dbReference>
<comment type="caution">
    <text evidence="8">The sequence shown here is derived from an EMBL/GenBank/DDBJ whole genome shotgun (WGS) entry which is preliminary data.</text>
</comment>
<keyword evidence="3 6" id="KW-0812">Transmembrane</keyword>
<evidence type="ECO:0000313" key="8">
    <source>
        <dbReference type="EMBL" id="MBB6669442.1"/>
    </source>
</evidence>
<reference evidence="8 9" key="1">
    <citation type="submission" date="2020-08" db="EMBL/GenBank/DDBJ databases">
        <title>Cohnella phylogeny.</title>
        <authorList>
            <person name="Dunlap C."/>
        </authorList>
    </citation>
    <scope>NUCLEOTIDE SEQUENCE [LARGE SCALE GENOMIC DNA]</scope>
    <source>
        <strain evidence="8 9">DSM 28246</strain>
    </source>
</reference>
<keyword evidence="5 6" id="KW-0472">Membrane</keyword>
<accession>A0A7X0VCZ2</accession>
<dbReference type="PANTHER" id="PTHR12677">
    <property type="entry name" value="GOLGI APPARATUS MEMBRANE PROTEIN TVP38-RELATED"/>
    <property type="match status" value="1"/>
</dbReference>
<gene>
    <name evidence="8" type="ORF">H7C19_01955</name>
</gene>
<proteinExistence type="inferred from homology"/>
<feature type="domain" description="VTT" evidence="7">
    <location>
        <begin position="9"/>
        <end position="104"/>
    </location>
</feature>